<dbReference type="Proteomes" id="UP000630353">
    <property type="component" value="Unassembled WGS sequence"/>
</dbReference>
<comment type="caution">
    <text evidence="1">The sequence shown here is derived from an EMBL/GenBank/DDBJ whole genome shotgun (WGS) entry which is preliminary data.</text>
</comment>
<dbReference type="RefSeq" id="WP_189993085.1">
    <property type="nucleotide sequence ID" value="NZ_BMZS01000010.1"/>
</dbReference>
<organism evidence="1 2">
    <name type="scientific">Thalassobaculum fulvum</name>
    <dbReference type="NCBI Taxonomy" id="1633335"/>
    <lineage>
        <taxon>Bacteria</taxon>
        <taxon>Pseudomonadati</taxon>
        <taxon>Pseudomonadota</taxon>
        <taxon>Alphaproteobacteria</taxon>
        <taxon>Rhodospirillales</taxon>
        <taxon>Thalassobaculaceae</taxon>
        <taxon>Thalassobaculum</taxon>
    </lineage>
</organism>
<evidence type="ECO:0000313" key="2">
    <source>
        <dbReference type="Proteomes" id="UP000630353"/>
    </source>
</evidence>
<dbReference type="EMBL" id="BMZS01000010">
    <property type="protein sequence ID" value="GHD58229.1"/>
    <property type="molecule type" value="Genomic_DNA"/>
</dbReference>
<evidence type="ECO:0000313" key="1">
    <source>
        <dbReference type="EMBL" id="GHD58229.1"/>
    </source>
</evidence>
<sequence length="264" mass="28950">MREGPSFEPGFRFPERRIVRAAGYQAERLTASGVDPDIWGDVAEPVLWALEGFRSMTDAGQDIDGYVHVEQRLRQVEPVPVGEPVTFRGTTVALDPVPRGRHLVQRFEAVRDDGTVAVVAEHVGLMPDPSKMGGGRTVGSIETPAPMETLVEKRLTPDQVRLFSGDVGNEIHFDPAFAARYGYRAPLAQGLMTMLWMVGRLALETGPRAPLDVIARFRRPVFWDDPMVMLGSRDAAGRLVRLETRNEAGRMTAELENTGSGGAG</sequence>
<proteinExistence type="predicted"/>
<gene>
    <name evidence="1" type="ORF">GCM10017083_40880</name>
</gene>
<name>A0A918XVS0_9PROT</name>
<keyword evidence="2" id="KW-1185">Reference proteome</keyword>
<protein>
    <recommendedName>
        <fullName evidence="3">MaoC-like domain-containing protein</fullName>
    </recommendedName>
</protein>
<dbReference type="SUPFAM" id="SSF54637">
    <property type="entry name" value="Thioesterase/thiol ester dehydrase-isomerase"/>
    <property type="match status" value="2"/>
</dbReference>
<reference evidence="1" key="2">
    <citation type="submission" date="2020-09" db="EMBL/GenBank/DDBJ databases">
        <authorList>
            <person name="Sun Q."/>
            <person name="Kim S."/>
        </authorList>
    </citation>
    <scope>NUCLEOTIDE SEQUENCE</scope>
    <source>
        <strain evidence="1">KCTC 42651</strain>
    </source>
</reference>
<dbReference type="InterPro" id="IPR029069">
    <property type="entry name" value="HotDog_dom_sf"/>
</dbReference>
<dbReference type="AlphaFoldDB" id="A0A918XVS0"/>
<dbReference type="Gene3D" id="3.10.129.10">
    <property type="entry name" value="Hotdog Thioesterase"/>
    <property type="match status" value="1"/>
</dbReference>
<dbReference type="CDD" id="cd03441">
    <property type="entry name" value="R_hydratase_like"/>
    <property type="match status" value="1"/>
</dbReference>
<reference evidence="1" key="1">
    <citation type="journal article" date="2014" name="Int. J. Syst. Evol. Microbiol.">
        <title>Complete genome sequence of Corynebacterium casei LMG S-19264T (=DSM 44701T), isolated from a smear-ripened cheese.</title>
        <authorList>
            <consortium name="US DOE Joint Genome Institute (JGI-PGF)"/>
            <person name="Walter F."/>
            <person name="Albersmeier A."/>
            <person name="Kalinowski J."/>
            <person name="Ruckert C."/>
        </authorList>
    </citation>
    <scope>NUCLEOTIDE SEQUENCE</scope>
    <source>
        <strain evidence="1">KCTC 42651</strain>
    </source>
</reference>
<accession>A0A918XVS0</accession>
<evidence type="ECO:0008006" key="3">
    <source>
        <dbReference type="Google" id="ProtNLM"/>
    </source>
</evidence>